<feature type="domain" description="CN hydrolase" evidence="10">
    <location>
        <begin position="5"/>
        <end position="246"/>
    </location>
</feature>
<feature type="binding site" evidence="7">
    <location>
        <position position="174"/>
    </location>
    <ligand>
        <name>L-glutamine</name>
        <dbReference type="ChEBI" id="CHEBI:58359"/>
    </ligand>
</feature>
<dbReference type="RefSeq" id="WP_339587265.1">
    <property type="nucleotide sequence ID" value="NZ_JBBHJZ010000002.1"/>
</dbReference>
<dbReference type="NCBIfam" id="TIGR00552">
    <property type="entry name" value="nadE"/>
    <property type="match status" value="1"/>
</dbReference>
<name>A0ABU8RWD6_9SPHN</name>
<reference evidence="11 12" key="1">
    <citation type="submission" date="2024-03" db="EMBL/GenBank/DDBJ databases">
        <authorList>
            <person name="Jo J.-H."/>
        </authorList>
    </citation>
    <scope>NUCLEOTIDE SEQUENCE [LARGE SCALE GENOMIC DNA]</scope>
    <source>
        <strain evidence="11 12">PS1R-30</strain>
    </source>
</reference>
<evidence type="ECO:0000256" key="7">
    <source>
        <dbReference type="HAMAP-Rule" id="MF_02090"/>
    </source>
</evidence>
<dbReference type="PIRSF" id="PIRSF006630">
    <property type="entry name" value="NADS_GAT"/>
    <property type="match status" value="1"/>
</dbReference>
<evidence type="ECO:0000256" key="9">
    <source>
        <dbReference type="RuleBase" id="RU003811"/>
    </source>
</evidence>
<dbReference type="InterPro" id="IPR014445">
    <property type="entry name" value="Gln-dep_NAD_synthase"/>
</dbReference>
<keyword evidence="3 7" id="KW-0436">Ligase</keyword>
<feature type="active site" description="For glutaminase activity" evidence="7">
    <location>
        <position position="112"/>
    </location>
</feature>
<dbReference type="InterPro" id="IPR003010">
    <property type="entry name" value="C-N_Hydrolase"/>
</dbReference>
<comment type="pathway">
    <text evidence="1 7 8">Cofactor biosynthesis; NAD(+) biosynthesis; NAD(+) from deamido-NAD(+) (L-Gln route): step 1/1.</text>
</comment>
<organism evidence="11 12">
    <name type="scientific">Novosphingobium anseongense</name>
    <dbReference type="NCBI Taxonomy" id="3133436"/>
    <lineage>
        <taxon>Bacteria</taxon>
        <taxon>Pseudomonadati</taxon>
        <taxon>Pseudomonadota</taxon>
        <taxon>Alphaproteobacteria</taxon>
        <taxon>Sphingomonadales</taxon>
        <taxon>Sphingomonadaceae</taxon>
        <taxon>Novosphingobium</taxon>
    </lineage>
</organism>
<evidence type="ECO:0000256" key="8">
    <source>
        <dbReference type="PIRNR" id="PIRNR006630"/>
    </source>
</evidence>
<evidence type="ECO:0000259" key="10">
    <source>
        <dbReference type="PROSITE" id="PS50263"/>
    </source>
</evidence>
<dbReference type="InterPro" id="IPR003694">
    <property type="entry name" value="NAD_synthase"/>
</dbReference>
<evidence type="ECO:0000256" key="2">
    <source>
        <dbReference type="ARBA" id="ARBA00007145"/>
    </source>
</evidence>
<dbReference type="SUPFAM" id="SSF52402">
    <property type="entry name" value="Adenine nucleotide alpha hydrolases-like"/>
    <property type="match status" value="1"/>
</dbReference>
<dbReference type="PROSITE" id="PS50263">
    <property type="entry name" value="CN_HYDROLASE"/>
    <property type="match status" value="1"/>
</dbReference>
<evidence type="ECO:0000256" key="1">
    <source>
        <dbReference type="ARBA" id="ARBA00005188"/>
    </source>
</evidence>
<comment type="catalytic activity">
    <reaction evidence="7 8">
        <text>deamido-NAD(+) + L-glutamine + ATP + H2O = L-glutamate + AMP + diphosphate + NAD(+) + H(+)</text>
        <dbReference type="Rhea" id="RHEA:24384"/>
        <dbReference type="ChEBI" id="CHEBI:15377"/>
        <dbReference type="ChEBI" id="CHEBI:15378"/>
        <dbReference type="ChEBI" id="CHEBI:29985"/>
        <dbReference type="ChEBI" id="CHEBI:30616"/>
        <dbReference type="ChEBI" id="CHEBI:33019"/>
        <dbReference type="ChEBI" id="CHEBI:57540"/>
        <dbReference type="ChEBI" id="CHEBI:58359"/>
        <dbReference type="ChEBI" id="CHEBI:58437"/>
        <dbReference type="ChEBI" id="CHEBI:456215"/>
        <dbReference type="EC" id="6.3.5.1"/>
    </reaction>
</comment>
<dbReference type="InterPro" id="IPR014729">
    <property type="entry name" value="Rossmann-like_a/b/a_fold"/>
</dbReference>
<dbReference type="Proteomes" id="UP001361239">
    <property type="component" value="Unassembled WGS sequence"/>
</dbReference>
<keyword evidence="4 7" id="KW-0547">Nucleotide-binding</keyword>
<dbReference type="EC" id="6.3.5.1" evidence="7 8"/>
<dbReference type="SUPFAM" id="SSF56317">
    <property type="entry name" value="Carbon-nitrogen hydrolase"/>
    <property type="match status" value="1"/>
</dbReference>
<gene>
    <name evidence="7" type="primary">nadE</name>
    <name evidence="11" type="ORF">WG901_11810</name>
</gene>
<sequence>MPDTLKITLAQLNQSVGDLAGNAAGMLAARAKARSSDLIAFPELQLIGYPPEDLILKPALIERAQAELEKLAQATNDGGPAMLVGSVFIRDGALHNGVALLDQGKIAATRFKRELPNYGTFDEMRLFQPGPLPEPIIVRGTMIGVPICEDIWQPDVCRHLADFGAEIFVCINGSPYEIDKDTLRIDGVAKRRAVDTGLPLAYLNRVGGQDEIVFDGASFVVNGDGGLAVQMRDWEEQSVETRWTKTAQGWRCDRGEIAQLADHPEDIYCAMTMALRDYVDRNRFPGVVLGMSGGIDSAICAAIAADALGPERVWAVMLPSRFTSQESLDDAADCCKALGIRHDVIPIQPAVEGFDAMLADSFADKAVDITEENLQSRIRGVTLMALSNKFGHMLMTTGNKSEMSVGYATIYGDMAGGYNPIKDAYKMTVFAISKWRNQRRPKIGLGRDGVVIPENIIVKPPSAELRPDQKDSDSLPPYEVLDPILLGLVEHDKSVDQLVGEGFDKPTVTRIERLLHLAEYKRRQAPPGVKLGTRNFGRDRRYPITHAFRTA</sequence>
<dbReference type="GO" id="GO:0003952">
    <property type="term" value="F:NAD+ synthase (glutamine-hydrolyzing) activity"/>
    <property type="evidence" value="ECO:0007669"/>
    <property type="project" value="UniProtKB-EC"/>
</dbReference>
<evidence type="ECO:0000256" key="5">
    <source>
        <dbReference type="ARBA" id="ARBA00022840"/>
    </source>
</evidence>
<evidence type="ECO:0000313" key="12">
    <source>
        <dbReference type="Proteomes" id="UP001361239"/>
    </source>
</evidence>
<dbReference type="PANTHER" id="PTHR23090:SF9">
    <property type="entry name" value="GLUTAMINE-DEPENDENT NAD(+) SYNTHETASE"/>
    <property type="match status" value="1"/>
</dbReference>
<feature type="binding site" evidence="7">
    <location>
        <position position="373"/>
    </location>
    <ligand>
        <name>deamido-NAD(+)</name>
        <dbReference type="ChEBI" id="CHEBI:58437"/>
        <note>ligand shared between two neighboring subunits</note>
    </ligand>
</feature>
<dbReference type="HAMAP" id="MF_02090">
    <property type="entry name" value="NadE_glutamine_dep"/>
    <property type="match status" value="1"/>
</dbReference>
<dbReference type="InterPro" id="IPR036526">
    <property type="entry name" value="C-N_Hydrolase_sf"/>
</dbReference>
<comment type="function">
    <text evidence="7">Catalyzes the ATP-dependent amidation of deamido-NAD to form NAD. Uses L-glutamine as a nitrogen source.</text>
</comment>
<feature type="active site" description="Proton acceptor; for glutaminase activity" evidence="7">
    <location>
        <position position="43"/>
    </location>
</feature>
<evidence type="ECO:0000256" key="4">
    <source>
        <dbReference type="ARBA" id="ARBA00022741"/>
    </source>
</evidence>
<feature type="active site" description="Nucleophile; for glutaminase activity" evidence="7">
    <location>
        <position position="148"/>
    </location>
</feature>
<keyword evidence="12" id="KW-1185">Reference proteome</keyword>
<feature type="binding site" evidence="7">
    <location>
        <begin position="290"/>
        <end position="297"/>
    </location>
    <ligand>
        <name>ATP</name>
        <dbReference type="ChEBI" id="CHEBI:30616"/>
    </ligand>
</feature>
<protein>
    <recommendedName>
        <fullName evidence="7 8">Glutamine-dependent NAD(+) synthetase</fullName>
        <ecNumber evidence="7 8">6.3.5.1</ecNumber>
    </recommendedName>
    <alternativeName>
        <fullName evidence="7 8">NAD(+) synthase [glutamine-hydrolyzing]</fullName>
    </alternativeName>
</protein>
<comment type="similarity">
    <text evidence="2 7 8">In the C-terminal section; belongs to the NAD synthetase family.</text>
</comment>
<keyword evidence="6 7" id="KW-0520">NAD</keyword>
<dbReference type="PANTHER" id="PTHR23090">
    <property type="entry name" value="NH 3 /GLUTAMINE-DEPENDENT NAD + SYNTHETASE"/>
    <property type="match status" value="1"/>
</dbReference>
<proteinExistence type="inferred from homology"/>
<dbReference type="Gene3D" id="3.40.50.620">
    <property type="entry name" value="HUPs"/>
    <property type="match status" value="1"/>
</dbReference>
<dbReference type="InterPro" id="IPR022310">
    <property type="entry name" value="NAD/GMP_synthase"/>
</dbReference>
<comment type="caution">
    <text evidence="7">Lacks conserved residue(s) required for the propagation of feature annotation.</text>
</comment>
<dbReference type="CDD" id="cd07570">
    <property type="entry name" value="GAT_Gln-NAD-synth"/>
    <property type="match status" value="1"/>
</dbReference>
<feature type="binding site" evidence="7">
    <location>
        <position position="397"/>
    </location>
    <ligand>
        <name>ATP</name>
        <dbReference type="ChEBI" id="CHEBI:30616"/>
    </ligand>
</feature>
<evidence type="ECO:0000313" key="11">
    <source>
        <dbReference type="EMBL" id="MEJ5977326.1"/>
    </source>
</evidence>
<comment type="caution">
    <text evidence="11">The sequence shown here is derived from an EMBL/GenBank/DDBJ whole genome shotgun (WGS) entry which is preliminary data.</text>
</comment>
<feature type="binding site" evidence="7">
    <location>
        <position position="521"/>
    </location>
    <ligand>
        <name>deamido-NAD(+)</name>
        <dbReference type="ChEBI" id="CHEBI:58437"/>
        <note>ligand shared between two neighboring subunits</note>
    </ligand>
</feature>
<dbReference type="CDD" id="cd00553">
    <property type="entry name" value="NAD_synthase"/>
    <property type="match status" value="1"/>
</dbReference>
<dbReference type="Gene3D" id="3.60.110.10">
    <property type="entry name" value="Carbon-nitrogen hydrolase"/>
    <property type="match status" value="1"/>
</dbReference>
<feature type="binding site" evidence="7">
    <location>
        <position position="180"/>
    </location>
    <ligand>
        <name>L-glutamine</name>
        <dbReference type="ChEBI" id="CHEBI:58359"/>
    </ligand>
</feature>
<keyword evidence="5 7" id="KW-0067">ATP-binding</keyword>
<evidence type="ECO:0000256" key="3">
    <source>
        <dbReference type="ARBA" id="ARBA00022598"/>
    </source>
</evidence>
<feature type="binding site" evidence="7">
    <location>
        <position position="118"/>
    </location>
    <ligand>
        <name>L-glutamine</name>
        <dbReference type="ChEBI" id="CHEBI:58359"/>
    </ligand>
</feature>
<dbReference type="NCBIfam" id="NF010588">
    <property type="entry name" value="PRK13981.1"/>
    <property type="match status" value="1"/>
</dbReference>
<evidence type="ECO:0000256" key="6">
    <source>
        <dbReference type="ARBA" id="ARBA00023027"/>
    </source>
</evidence>
<comment type="similarity">
    <text evidence="9">Belongs to the NAD synthetase family.</text>
</comment>
<dbReference type="EMBL" id="JBBHJZ010000002">
    <property type="protein sequence ID" value="MEJ5977326.1"/>
    <property type="molecule type" value="Genomic_DNA"/>
</dbReference>
<accession>A0ABU8RWD6</accession>
<feature type="binding site" evidence="7">
    <location>
        <position position="402"/>
    </location>
    <ligand>
        <name>deamido-NAD(+)</name>
        <dbReference type="ChEBI" id="CHEBI:58437"/>
        <note>ligand shared between two neighboring subunits</note>
    </ligand>
</feature>
<dbReference type="Pfam" id="PF02540">
    <property type="entry name" value="NAD_synthase"/>
    <property type="match status" value="1"/>
</dbReference>
<dbReference type="Pfam" id="PF00795">
    <property type="entry name" value="CN_hydrolase"/>
    <property type="match status" value="1"/>
</dbReference>